<dbReference type="InterPro" id="IPR046373">
    <property type="entry name" value="Acyl-CoA_Oxase/DH_mid-dom_sf"/>
</dbReference>
<dbReference type="Pfam" id="PF02771">
    <property type="entry name" value="Acyl-CoA_dh_N"/>
    <property type="match status" value="1"/>
</dbReference>
<proteinExistence type="inferred from homology"/>
<dbReference type="Pfam" id="PF12806">
    <property type="entry name" value="Acyl-CoA_dh_C"/>
    <property type="match status" value="1"/>
</dbReference>
<accession>A0A9D6V7M3</accession>
<dbReference type="GO" id="GO:0016627">
    <property type="term" value="F:oxidoreductase activity, acting on the CH-CH group of donors"/>
    <property type="evidence" value="ECO:0007669"/>
    <property type="project" value="InterPro"/>
</dbReference>
<evidence type="ECO:0000256" key="5">
    <source>
        <dbReference type="ARBA" id="ARBA00022827"/>
    </source>
</evidence>
<reference evidence="11" key="1">
    <citation type="submission" date="2020-07" db="EMBL/GenBank/DDBJ databases">
        <title>Huge and variable diversity of episymbiotic CPR bacteria and DPANN archaea in groundwater ecosystems.</title>
        <authorList>
            <person name="He C.Y."/>
            <person name="Keren R."/>
            <person name="Whittaker M."/>
            <person name="Farag I.F."/>
            <person name="Doudna J."/>
            <person name="Cate J.H.D."/>
            <person name="Banfield J.F."/>
        </authorList>
    </citation>
    <scope>NUCLEOTIDE SEQUENCE</scope>
    <source>
        <strain evidence="11">NC_groundwater_1664_Pr3_B-0.1um_52_9</strain>
    </source>
</reference>
<dbReference type="InterPro" id="IPR009100">
    <property type="entry name" value="AcylCoA_DH/oxidase_NM_dom_sf"/>
</dbReference>
<dbReference type="InterPro" id="IPR009075">
    <property type="entry name" value="AcylCo_DH/oxidase_C"/>
</dbReference>
<evidence type="ECO:0000313" key="11">
    <source>
        <dbReference type="EMBL" id="MBI5252429.1"/>
    </source>
</evidence>
<dbReference type="Gene3D" id="1.10.540.10">
    <property type="entry name" value="Acyl-CoA dehydrogenase/oxidase, N-terminal domain"/>
    <property type="match status" value="1"/>
</dbReference>
<dbReference type="Proteomes" id="UP000807825">
    <property type="component" value="Unassembled WGS sequence"/>
</dbReference>
<keyword evidence="5 6" id="KW-0274">FAD</keyword>
<comment type="caution">
    <text evidence="11">The sequence shown here is derived from an EMBL/GenBank/DDBJ whole genome shotgun (WGS) entry which is preliminary data.</text>
</comment>
<feature type="domain" description="Acyl-CoA dehydrogenase/oxidase C-terminal" evidence="7">
    <location>
        <begin position="284"/>
        <end position="448"/>
    </location>
</feature>
<evidence type="ECO:0000313" key="12">
    <source>
        <dbReference type="Proteomes" id="UP000807825"/>
    </source>
</evidence>
<dbReference type="EMBL" id="JACRDE010000607">
    <property type="protein sequence ID" value="MBI5252429.1"/>
    <property type="molecule type" value="Genomic_DNA"/>
</dbReference>
<comment type="subunit">
    <text evidence="3">Homotetramer.</text>
</comment>
<sequence length="601" mass="67010">MADKFVSQRNLRFMIHEVMNSGDLTQHPYFEGHSREVFDLVLDTASKIAQNRLRPALKVMDQHPPELTDGRVRVLPVVRDFIRECGEGGWISATAPYELEGQQLPQVIKASFSFIFAAANYSASVYPMLTTGAAHLIESFGSEELKRTYIPNMFSGEWQGTMAMTEPQAGSSLSDIITRAEPTTDGYYRIWGQKIFISGGDHDGVDNVVNLMLAKIKGAPPGVKGISLFVVPRLRPDKNGGLEPNDVSIAGIFHKLGYRGCPITQLSMGESGDCRGWLVGEPHQGLAYMFQMMNEARIEVGIGAAGIASAAYYAALEYAKTRSQGRKPGTKAQSLPPVPIIQHADIKRMLLFQRAVVEGSLALLLQCALYSDYKRVKEGEDQEKCSMLLDLLTPVAKTYPSEMGILSCSNGLQVLGGYGYCDEFPLEQFYRDCRIHPIHEGTTGIHGLDLLGRKIVMKNGQAYQSYLEEVQKTIQSGGSNPVTEPYANRLYQAMHRLQDVTRHLLEISRNHGPELFLADSTLYLEVFGIIAIAWQWLVMGLIAAKALEKELPESEFSFYHGKLQTMKYFFHYELVKTEGLFQRLLEGDGLTVETNENHFID</sequence>
<evidence type="ECO:0000256" key="3">
    <source>
        <dbReference type="ARBA" id="ARBA00011881"/>
    </source>
</evidence>
<dbReference type="InterPro" id="IPR025878">
    <property type="entry name" value="Acyl-CoA_dh-like_C_dom"/>
</dbReference>
<dbReference type="AlphaFoldDB" id="A0A9D6V7M3"/>
<evidence type="ECO:0000256" key="2">
    <source>
        <dbReference type="ARBA" id="ARBA00009347"/>
    </source>
</evidence>
<dbReference type="InterPro" id="IPR013786">
    <property type="entry name" value="AcylCoA_DH/ox_N"/>
</dbReference>
<keyword evidence="4 6" id="KW-0285">Flavoprotein</keyword>
<dbReference type="Gene3D" id="2.40.110.10">
    <property type="entry name" value="Butyryl-CoA Dehydrogenase, subunit A, domain 2"/>
    <property type="match status" value="1"/>
</dbReference>
<evidence type="ECO:0000256" key="6">
    <source>
        <dbReference type="RuleBase" id="RU362125"/>
    </source>
</evidence>
<dbReference type="Pfam" id="PF00441">
    <property type="entry name" value="Acyl-CoA_dh_1"/>
    <property type="match status" value="1"/>
</dbReference>
<dbReference type="GO" id="GO:0050660">
    <property type="term" value="F:flavin adenine dinucleotide binding"/>
    <property type="evidence" value="ECO:0007669"/>
    <property type="project" value="InterPro"/>
</dbReference>
<evidence type="ECO:0000256" key="1">
    <source>
        <dbReference type="ARBA" id="ARBA00001974"/>
    </source>
</evidence>
<evidence type="ECO:0000256" key="4">
    <source>
        <dbReference type="ARBA" id="ARBA00022630"/>
    </source>
</evidence>
<gene>
    <name evidence="11" type="ORF">HY912_23290</name>
</gene>
<evidence type="ECO:0000259" key="10">
    <source>
        <dbReference type="Pfam" id="PF12806"/>
    </source>
</evidence>
<protein>
    <submittedName>
        <fullName evidence="11">Acyl-CoA dehydrogenase</fullName>
    </submittedName>
</protein>
<comment type="cofactor">
    <cofactor evidence="1 6">
        <name>FAD</name>
        <dbReference type="ChEBI" id="CHEBI:57692"/>
    </cofactor>
</comment>
<dbReference type="PANTHER" id="PTHR42803">
    <property type="entry name" value="ACYL-COA DEHYDROGENASE"/>
    <property type="match status" value="1"/>
</dbReference>
<name>A0A9D6V7M3_9BACT</name>
<feature type="domain" description="Acetyl-CoA dehydrogenase-like C-terminal" evidence="10">
    <location>
        <begin position="467"/>
        <end position="592"/>
    </location>
</feature>
<dbReference type="InterPro" id="IPR036250">
    <property type="entry name" value="AcylCo_DH-like_C"/>
</dbReference>
<organism evidence="11 12">
    <name type="scientific">Desulfomonile tiedjei</name>
    <dbReference type="NCBI Taxonomy" id="2358"/>
    <lineage>
        <taxon>Bacteria</taxon>
        <taxon>Pseudomonadati</taxon>
        <taxon>Thermodesulfobacteriota</taxon>
        <taxon>Desulfomonilia</taxon>
        <taxon>Desulfomonilales</taxon>
        <taxon>Desulfomonilaceae</taxon>
        <taxon>Desulfomonile</taxon>
    </lineage>
</organism>
<dbReference type="PANTHER" id="PTHR42803:SF3">
    <property type="entry name" value="ACYL-COA DEHYDROGENASE-RELATED"/>
    <property type="match status" value="1"/>
</dbReference>
<dbReference type="SUPFAM" id="SSF56645">
    <property type="entry name" value="Acyl-CoA dehydrogenase NM domain-like"/>
    <property type="match status" value="1"/>
</dbReference>
<comment type="similarity">
    <text evidence="2 6">Belongs to the acyl-CoA dehydrogenase family.</text>
</comment>
<evidence type="ECO:0000259" key="8">
    <source>
        <dbReference type="Pfam" id="PF02770"/>
    </source>
</evidence>
<keyword evidence="6" id="KW-0560">Oxidoreductase</keyword>
<dbReference type="SUPFAM" id="SSF47203">
    <property type="entry name" value="Acyl-CoA dehydrogenase C-terminal domain-like"/>
    <property type="match status" value="1"/>
</dbReference>
<feature type="domain" description="Acyl-CoA oxidase/dehydrogenase middle" evidence="8">
    <location>
        <begin position="162"/>
        <end position="268"/>
    </location>
</feature>
<dbReference type="Gene3D" id="1.20.140.10">
    <property type="entry name" value="Butyryl-CoA Dehydrogenase, subunit A, domain 3"/>
    <property type="match status" value="1"/>
</dbReference>
<dbReference type="InterPro" id="IPR037069">
    <property type="entry name" value="AcylCoA_DH/ox_N_sf"/>
</dbReference>
<feature type="domain" description="Acyl-CoA dehydrogenase/oxidase N-terminal" evidence="9">
    <location>
        <begin position="41"/>
        <end position="157"/>
    </location>
</feature>
<dbReference type="Pfam" id="PF02770">
    <property type="entry name" value="Acyl-CoA_dh_M"/>
    <property type="match status" value="1"/>
</dbReference>
<evidence type="ECO:0000259" key="7">
    <source>
        <dbReference type="Pfam" id="PF00441"/>
    </source>
</evidence>
<dbReference type="InterPro" id="IPR006091">
    <property type="entry name" value="Acyl-CoA_Oxase/DH_mid-dom"/>
</dbReference>
<dbReference type="InterPro" id="IPR052166">
    <property type="entry name" value="Diverse_Acyl-CoA_DH"/>
</dbReference>
<evidence type="ECO:0000259" key="9">
    <source>
        <dbReference type="Pfam" id="PF02771"/>
    </source>
</evidence>